<dbReference type="Gene3D" id="3.30.70.330">
    <property type="match status" value="1"/>
</dbReference>
<comment type="subunit">
    <text evidence="4">Part of the 50S ribosomal subunit. Contacts protein L29, and trigger factor when it is bound to the ribosome.</text>
</comment>
<dbReference type="Proteomes" id="UP000290815">
    <property type="component" value="Chromosome"/>
</dbReference>
<dbReference type="InterPro" id="IPR013025">
    <property type="entry name" value="Ribosomal_uL23-like"/>
</dbReference>
<proteinExistence type="inferred from homology"/>
<dbReference type="NCBIfam" id="NF004363">
    <property type="entry name" value="PRK05738.2-4"/>
    <property type="match status" value="1"/>
</dbReference>
<dbReference type="EMBL" id="LR215024">
    <property type="protein sequence ID" value="VEU70182.1"/>
    <property type="molecule type" value="Genomic_DNA"/>
</dbReference>
<dbReference type="GO" id="GO:0006412">
    <property type="term" value="P:translation"/>
    <property type="evidence" value="ECO:0007669"/>
    <property type="project" value="UniProtKB-UniRule"/>
</dbReference>
<dbReference type="InterPro" id="IPR012678">
    <property type="entry name" value="Ribosomal_uL23/eL15/eS24_sf"/>
</dbReference>
<evidence type="ECO:0000256" key="3">
    <source>
        <dbReference type="ARBA" id="ARBA00023274"/>
    </source>
</evidence>
<protein>
    <recommendedName>
        <fullName evidence="4">Large ribosomal subunit protein uL23</fullName>
    </recommendedName>
</protein>
<dbReference type="GO" id="GO:1990904">
    <property type="term" value="C:ribonucleoprotein complex"/>
    <property type="evidence" value="ECO:0007669"/>
    <property type="project" value="UniProtKB-KW"/>
</dbReference>
<dbReference type="NCBIfam" id="NF008919">
    <property type="entry name" value="PRK12280.1-3"/>
    <property type="match status" value="1"/>
</dbReference>
<dbReference type="GO" id="GO:0003735">
    <property type="term" value="F:structural constituent of ribosome"/>
    <property type="evidence" value="ECO:0007669"/>
    <property type="project" value="InterPro"/>
</dbReference>
<evidence type="ECO:0000256" key="1">
    <source>
        <dbReference type="ARBA" id="ARBA00006700"/>
    </source>
</evidence>
<keyword evidence="4" id="KW-0699">rRNA-binding</keyword>
<evidence type="ECO:0000313" key="6">
    <source>
        <dbReference type="Proteomes" id="UP000290815"/>
    </source>
</evidence>
<sequence>MELTRIIKAPVLTEKTDVQRSAGVYTFKVDYHANKFQIAQAVETIFGVKVTKVNTIKIEKKPKNVGRFHGFTNRYKKAMVWIAEGESLNYLPEDSATEIESEETKAQKAAKANEVENKVAAKLAQKKAVATKVAKAPVKQATTKRKVGGE</sequence>
<evidence type="ECO:0000256" key="2">
    <source>
        <dbReference type="ARBA" id="ARBA00022980"/>
    </source>
</evidence>
<name>A0A449AUM8_9BACT</name>
<dbReference type="InterPro" id="IPR012677">
    <property type="entry name" value="Nucleotide-bd_a/b_plait_sf"/>
</dbReference>
<dbReference type="PANTHER" id="PTHR11620">
    <property type="entry name" value="60S RIBOSOMAL PROTEIN L23A"/>
    <property type="match status" value="1"/>
</dbReference>
<comment type="similarity">
    <text evidence="1 4">Belongs to the universal ribosomal protein uL23 family.</text>
</comment>
<organism evidence="5 6">
    <name type="scientific">Mycoplasmopsis glycophila</name>
    <dbReference type="NCBI Taxonomy" id="171285"/>
    <lineage>
        <taxon>Bacteria</taxon>
        <taxon>Bacillati</taxon>
        <taxon>Mycoplasmatota</taxon>
        <taxon>Mycoplasmoidales</taxon>
        <taxon>Metamycoplasmataceae</taxon>
        <taxon>Mycoplasmopsis</taxon>
    </lineage>
</organism>
<dbReference type="GO" id="GO:0005840">
    <property type="term" value="C:ribosome"/>
    <property type="evidence" value="ECO:0007669"/>
    <property type="project" value="UniProtKB-KW"/>
</dbReference>
<dbReference type="AlphaFoldDB" id="A0A449AUM8"/>
<keyword evidence="2 4" id="KW-0689">Ribosomal protein</keyword>
<comment type="function">
    <text evidence="4">One of the early assembly proteins it binds 23S rRNA. One of the proteins that surrounds the polypeptide exit tunnel on the outside of the ribosome. Forms the main docking site for trigger factor binding to the ribosome.</text>
</comment>
<dbReference type="GO" id="GO:0019843">
    <property type="term" value="F:rRNA binding"/>
    <property type="evidence" value="ECO:0007669"/>
    <property type="project" value="UniProtKB-UniRule"/>
</dbReference>
<dbReference type="HAMAP" id="MF_01369_B">
    <property type="entry name" value="Ribosomal_uL23_B"/>
    <property type="match status" value="1"/>
</dbReference>
<keyword evidence="6" id="KW-1185">Reference proteome</keyword>
<dbReference type="RefSeq" id="WP_027333558.1">
    <property type="nucleotide sequence ID" value="NZ_LR215024.1"/>
</dbReference>
<evidence type="ECO:0000313" key="5">
    <source>
        <dbReference type="EMBL" id="VEU70182.1"/>
    </source>
</evidence>
<dbReference type="KEGG" id="mgly:NCTC10194_00183"/>
<accession>A0A449AUM8</accession>
<evidence type="ECO:0000256" key="4">
    <source>
        <dbReference type="HAMAP-Rule" id="MF_01369"/>
    </source>
</evidence>
<dbReference type="SUPFAM" id="SSF54189">
    <property type="entry name" value="Ribosomal proteins S24e, L23 and L15e"/>
    <property type="match status" value="1"/>
</dbReference>
<dbReference type="Pfam" id="PF00276">
    <property type="entry name" value="Ribosomal_L23"/>
    <property type="match status" value="1"/>
</dbReference>
<reference evidence="5 6" key="1">
    <citation type="submission" date="2019-01" db="EMBL/GenBank/DDBJ databases">
        <authorList>
            <consortium name="Pathogen Informatics"/>
        </authorList>
    </citation>
    <scope>NUCLEOTIDE SEQUENCE [LARGE SCALE GENOMIC DNA]</scope>
    <source>
        <strain evidence="5 6">NCTC10194</strain>
    </source>
</reference>
<keyword evidence="3 4" id="KW-0687">Ribonucleoprotein</keyword>
<gene>
    <name evidence="5" type="primary">MCYN0178</name>
    <name evidence="4" type="synonym">rplW</name>
    <name evidence="5" type="ORF">NCTC10194_00183</name>
</gene>
<keyword evidence="4" id="KW-0694">RNA-binding</keyword>